<proteinExistence type="inferred from homology"/>
<reference evidence="6 7" key="1">
    <citation type="submission" date="2019-02" db="EMBL/GenBank/DDBJ databases">
        <title>Deep-cultivation of Planctomycetes and their phenomic and genomic characterization uncovers novel biology.</title>
        <authorList>
            <person name="Wiegand S."/>
            <person name="Jogler M."/>
            <person name="Boedeker C."/>
            <person name="Pinto D."/>
            <person name="Vollmers J."/>
            <person name="Rivas-Marin E."/>
            <person name="Kohn T."/>
            <person name="Peeters S.H."/>
            <person name="Heuer A."/>
            <person name="Rast P."/>
            <person name="Oberbeckmann S."/>
            <person name="Bunk B."/>
            <person name="Jeske O."/>
            <person name="Meyerdierks A."/>
            <person name="Storesund J.E."/>
            <person name="Kallscheuer N."/>
            <person name="Luecker S."/>
            <person name="Lage O.M."/>
            <person name="Pohl T."/>
            <person name="Merkel B.J."/>
            <person name="Hornburger P."/>
            <person name="Mueller R.-W."/>
            <person name="Bruemmer F."/>
            <person name="Labrenz M."/>
            <person name="Spormann A.M."/>
            <person name="Op Den Camp H."/>
            <person name="Overmann J."/>
            <person name="Amann R."/>
            <person name="Jetten M.S.M."/>
            <person name="Mascher T."/>
            <person name="Medema M.H."/>
            <person name="Devos D.P."/>
            <person name="Kaster A.-K."/>
            <person name="Ovreas L."/>
            <person name="Rohde M."/>
            <person name="Galperin M.Y."/>
            <person name="Jogler C."/>
        </authorList>
    </citation>
    <scope>NUCLEOTIDE SEQUENCE [LARGE SCALE GENOMIC DNA]</scope>
    <source>
        <strain evidence="6 7">Pan14r</strain>
    </source>
</reference>
<evidence type="ECO:0000313" key="7">
    <source>
        <dbReference type="Proteomes" id="UP000317238"/>
    </source>
</evidence>
<evidence type="ECO:0000313" key="6">
    <source>
        <dbReference type="EMBL" id="TWT71027.1"/>
    </source>
</evidence>
<evidence type="ECO:0000256" key="3">
    <source>
        <dbReference type="ARBA" id="ARBA00022630"/>
    </source>
</evidence>
<dbReference type="Proteomes" id="UP000317238">
    <property type="component" value="Unassembled WGS sequence"/>
</dbReference>
<sequence length="383" mass="41607">MEDRQHVGIVGAGIVGLAHALAAAKQGHSVTVFERNAACQGASIRNFGMVWPVGQEAGPALDAALRSREIWLDLAGQANFFCRPTGAIYLAHRDDEWQVLNEFADQAVDLGYQVELLSPDQVRRKTPAANPNGLLGGLFSRTELAVDPVQAIAALPGFLNARYGVQFHFECPVVSVRSGGLTTSDRREWKLDQIMVCSGADFHSLLPTVFQRSGLRACKLQMMRTIPQPSDWNLGTHIASGLTLRHYNSFRICPSLDGLIDRVAEETPELDRYGIHVMASQNAAGEIILGDSHEYDADIGPFDRPEIDALILRELHKIIELPSWEVSRRWSGIYAKHSTQVIYRSEPIQGVHVATGTGGGGMTLAFGLADAFVAGGPLCSVAS</sequence>
<dbReference type="Pfam" id="PF01266">
    <property type="entry name" value="DAO"/>
    <property type="match status" value="1"/>
</dbReference>
<keyword evidence="3" id="KW-0285">Flavoprotein</keyword>
<dbReference type="InterPro" id="IPR036188">
    <property type="entry name" value="FAD/NAD-bd_sf"/>
</dbReference>
<evidence type="ECO:0000256" key="1">
    <source>
        <dbReference type="ARBA" id="ARBA00001974"/>
    </source>
</evidence>
<keyword evidence="4" id="KW-0560">Oxidoreductase</keyword>
<dbReference type="EMBL" id="SJPL01000001">
    <property type="protein sequence ID" value="TWT71027.1"/>
    <property type="molecule type" value="Genomic_DNA"/>
</dbReference>
<gene>
    <name evidence="6" type="ORF">Pan14r_33370</name>
</gene>
<dbReference type="PANTHER" id="PTHR13847">
    <property type="entry name" value="SARCOSINE DEHYDROGENASE-RELATED"/>
    <property type="match status" value="1"/>
</dbReference>
<comment type="similarity">
    <text evidence="2">Belongs to the DadA oxidoreductase family.</text>
</comment>
<dbReference type="GO" id="GO:0005737">
    <property type="term" value="C:cytoplasm"/>
    <property type="evidence" value="ECO:0007669"/>
    <property type="project" value="TreeGrafter"/>
</dbReference>
<dbReference type="Gene3D" id="3.30.9.10">
    <property type="entry name" value="D-Amino Acid Oxidase, subunit A, domain 2"/>
    <property type="match status" value="1"/>
</dbReference>
<dbReference type="SUPFAM" id="SSF51905">
    <property type="entry name" value="FAD/NAD(P)-binding domain"/>
    <property type="match status" value="1"/>
</dbReference>
<organism evidence="6 7">
    <name type="scientific">Crateriforma conspicua</name>
    <dbReference type="NCBI Taxonomy" id="2527996"/>
    <lineage>
        <taxon>Bacteria</taxon>
        <taxon>Pseudomonadati</taxon>
        <taxon>Planctomycetota</taxon>
        <taxon>Planctomycetia</taxon>
        <taxon>Planctomycetales</taxon>
        <taxon>Planctomycetaceae</taxon>
        <taxon>Crateriforma</taxon>
    </lineage>
</organism>
<dbReference type="Gene3D" id="3.50.50.60">
    <property type="entry name" value="FAD/NAD(P)-binding domain"/>
    <property type="match status" value="1"/>
</dbReference>
<dbReference type="AlphaFoldDB" id="A0A5C5Y5R0"/>
<accession>A0A5C5Y5R0</accession>
<evidence type="ECO:0000259" key="5">
    <source>
        <dbReference type="Pfam" id="PF01266"/>
    </source>
</evidence>
<comment type="caution">
    <text evidence="6">The sequence shown here is derived from an EMBL/GenBank/DDBJ whole genome shotgun (WGS) entry which is preliminary data.</text>
</comment>
<protein>
    <submittedName>
        <fullName evidence="6">D-amino acid dehydrogenase small subunit</fullName>
    </submittedName>
</protein>
<evidence type="ECO:0000256" key="2">
    <source>
        <dbReference type="ARBA" id="ARBA00009410"/>
    </source>
</evidence>
<dbReference type="InterPro" id="IPR017741">
    <property type="entry name" value="FAD-dependent_OxRdtase_HpnW"/>
</dbReference>
<evidence type="ECO:0000256" key="4">
    <source>
        <dbReference type="ARBA" id="ARBA00023002"/>
    </source>
</evidence>
<feature type="domain" description="FAD dependent oxidoreductase" evidence="5">
    <location>
        <begin position="7"/>
        <end position="372"/>
    </location>
</feature>
<dbReference type="GO" id="GO:0016491">
    <property type="term" value="F:oxidoreductase activity"/>
    <property type="evidence" value="ECO:0007669"/>
    <property type="project" value="UniProtKB-KW"/>
</dbReference>
<dbReference type="NCBIfam" id="TIGR03364">
    <property type="entry name" value="HpnW_proposed"/>
    <property type="match status" value="1"/>
</dbReference>
<name>A0A5C5Y5R0_9PLAN</name>
<dbReference type="RefSeq" id="WP_145303155.1">
    <property type="nucleotide sequence ID" value="NZ_CP036319.1"/>
</dbReference>
<dbReference type="OrthoDB" id="9799943at2"/>
<keyword evidence="7" id="KW-1185">Reference proteome</keyword>
<dbReference type="PANTHER" id="PTHR13847:SF286">
    <property type="entry name" value="D-AMINO ACID DEHYDROGENASE"/>
    <property type="match status" value="1"/>
</dbReference>
<dbReference type="InterPro" id="IPR006076">
    <property type="entry name" value="FAD-dep_OxRdtase"/>
</dbReference>
<comment type="cofactor">
    <cofactor evidence="1">
        <name>FAD</name>
        <dbReference type="ChEBI" id="CHEBI:57692"/>
    </cofactor>
</comment>